<dbReference type="InterPro" id="IPR007543">
    <property type="entry name" value="LptD_C"/>
</dbReference>
<dbReference type="AlphaFoldDB" id="A0A1W1HLG5"/>
<dbReference type="GO" id="GO:0043165">
    <property type="term" value="P:Gram-negative-bacterium-type cell outer membrane assembly"/>
    <property type="evidence" value="ECO:0007669"/>
    <property type="project" value="InterPro"/>
</dbReference>
<dbReference type="EMBL" id="FWEV01000346">
    <property type="protein sequence ID" value="SLM33276.1"/>
    <property type="molecule type" value="Genomic_DNA"/>
</dbReference>
<keyword evidence="3" id="KW-1185">Reference proteome</keyword>
<feature type="domain" description="LptD C-terminal" evidence="1">
    <location>
        <begin position="305"/>
        <end position="740"/>
    </location>
</feature>
<organism evidence="2 3">
    <name type="scientific">Desulfamplus magnetovallimortis</name>
    <dbReference type="NCBI Taxonomy" id="1246637"/>
    <lineage>
        <taxon>Bacteria</taxon>
        <taxon>Pseudomonadati</taxon>
        <taxon>Thermodesulfobacteriota</taxon>
        <taxon>Desulfobacteria</taxon>
        <taxon>Desulfobacterales</taxon>
        <taxon>Desulfobacteraceae</taxon>
        <taxon>Desulfamplus</taxon>
    </lineage>
</organism>
<sequence length="805" mass="92062">MMTIKNSLTFLPHIHFLHVAFLLLATLNICMPCREAFSFSYNNKNDEWHISAGMVSYDKEKQLYTAQDNVELKGGNTRLRAGYLEFSNITGNVIASGNVILKSGNDSITCDSLLLNMNDETGTIYNGVIFTQENHFYIKGDTIQKTGKKTYHADRASLTSCDGEKPDWKISAKEIKITIEGYGTAKGATLWAGNIPALYLPVIAFPAKTKRQTGLLSPRISTSDRKGFEFEQPLFLAISRETDASLYGNYMHKRGIKTALEFRHVQNKESRITILYDYLNDLEIDDGTDATSDFKISSTPQRTNRDRYWFRTKSSYQFSNECNATVDLDYVSDADYMHEFRHGYTGYDTTSAIFQDTFGRGIDEYDDTTRKNSVNINRIWSEYGAAINMGIMWYDDVVARQTDIKDTTLQRAPAITLDTIKQQIGSSPLYFDFDSEYTFMYRKETTTTLVKGYRSDIFPKFYLPIQTDSIFIEPSVGFRQTNWNSSDSGSNFSHREILDINLAMSTTLSKIFLPENSFAERVKHEITPKIEYGYIPEVNQNDLPWFDSTDYIERKNQITWTLTNRFTSRKNALANPGHENDLGISMEKSRNKVNNNNTVISPVYREFAWFEISQSYYLDPEEDQETDPSSISDSDGFIYSDNIFEGNNYYETSTSLTSFDENGVLEHKSSSGHKFSDISAEMELSPYSFLTLKGDIEWSPYDNSFNTCNTQVTLKNPRGDSFFARYGYNNSVSESLYSRLETKLTGSLSAFAIYEQNLINNRTIESMTGLYLNRPCWSMRIAYSDTPDDRAFSFMVNLHGIGEFE</sequence>
<reference evidence="2 3" key="1">
    <citation type="submission" date="2017-03" db="EMBL/GenBank/DDBJ databases">
        <authorList>
            <person name="Afonso C.L."/>
            <person name="Miller P.J."/>
            <person name="Scott M.A."/>
            <person name="Spackman E."/>
            <person name="Goraichik I."/>
            <person name="Dimitrov K.M."/>
            <person name="Suarez D.L."/>
            <person name="Swayne D.E."/>
        </authorList>
    </citation>
    <scope>NUCLEOTIDE SEQUENCE [LARGE SCALE GENOMIC DNA]</scope>
    <source>
        <strain evidence="2">PRJEB14757</strain>
    </source>
</reference>
<dbReference type="InterPro" id="IPR050218">
    <property type="entry name" value="LptD"/>
</dbReference>
<dbReference type="PANTHER" id="PTHR30189">
    <property type="entry name" value="LPS-ASSEMBLY PROTEIN"/>
    <property type="match status" value="1"/>
</dbReference>
<dbReference type="Proteomes" id="UP000191931">
    <property type="component" value="Unassembled WGS sequence"/>
</dbReference>
<dbReference type="HAMAP" id="MF_01411">
    <property type="entry name" value="LPS_assembly_LptD"/>
    <property type="match status" value="1"/>
</dbReference>
<dbReference type="Pfam" id="PF04453">
    <property type="entry name" value="LptD"/>
    <property type="match status" value="1"/>
</dbReference>
<dbReference type="OrthoDB" id="9760225at2"/>
<dbReference type="STRING" id="1246637.MTBBW1_990005"/>
<protein>
    <submittedName>
        <fullName evidence="2">OstA</fullName>
    </submittedName>
</protein>
<dbReference type="PANTHER" id="PTHR30189:SF1">
    <property type="entry name" value="LPS-ASSEMBLY PROTEIN LPTD"/>
    <property type="match status" value="1"/>
</dbReference>
<accession>A0A1W1HLG5</accession>
<dbReference type="GO" id="GO:1990351">
    <property type="term" value="C:transporter complex"/>
    <property type="evidence" value="ECO:0007669"/>
    <property type="project" value="TreeGrafter"/>
</dbReference>
<dbReference type="GO" id="GO:0015920">
    <property type="term" value="P:lipopolysaccharide transport"/>
    <property type="evidence" value="ECO:0007669"/>
    <property type="project" value="InterPro"/>
</dbReference>
<evidence type="ECO:0000259" key="1">
    <source>
        <dbReference type="Pfam" id="PF04453"/>
    </source>
</evidence>
<evidence type="ECO:0000313" key="3">
    <source>
        <dbReference type="Proteomes" id="UP000191931"/>
    </source>
</evidence>
<dbReference type="GO" id="GO:0009279">
    <property type="term" value="C:cell outer membrane"/>
    <property type="evidence" value="ECO:0007669"/>
    <property type="project" value="InterPro"/>
</dbReference>
<gene>
    <name evidence="2" type="primary">ostA</name>
    <name evidence="2" type="ORF">MTBBW1_990005</name>
</gene>
<dbReference type="InterPro" id="IPR020889">
    <property type="entry name" value="LipoPS_assembly_LptD"/>
</dbReference>
<name>A0A1W1HLG5_9BACT</name>
<evidence type="ECO:0000313" key="2">
    <source>
        <dbReference type="EMBL" id="SLM33276.1"/>
    </source>
</evidence>
<proteinExistence type="inferred from homology"/>